<keyword evidence="3" id="KW-1185">Reference proteome</keyword>
<feature type="compositionally biased region" description="Basic and acidic residues" evidence="1">
    <location>
        <begin position="99"/>
        <end position="111"/>
    </location>
</feature>
<name>A0A699Y7X1_HAELA</name>
<comment type="caution">
    <text evidence="2">The sequence shown here is derived from an EMBL/GenBank/DDBJ whole genome shotgun (WGS) entry which is preliminary data.</text>
</comment>
<evidence type="ECO:0000313" key="2">
    <source>
        <dbReference type="EMBL" id="GFH06270.1"/>
    </source>
</evidence>
<dbReference type="Proteomes" id="UP000485058">
    <property type="component" value="Unassembled WGS sequence"/>
</dbReference>
<proteinExistence type="predicted"/>
<evidence type="ECO:0000256" key="1">
    <source>
        <dbReference type="SAM" id="MobiDB-lite"/>
    </source>
</evidence>
<protein>
    <submittedName>
        <fullName evidence="2">Uncharacterized protein</fullName>
    </submittedName>
</protein>
<feature type="compositionally biased region" description="Basic residues" evidence="1">
    <location>
        <begin position="70"/>
        <end position="80"/>
    </location>
</feature>
<dbReference type="EMBL" id="BLLF01000030">
    <property type="protein sequence ID" value="GFH06270.1"/>
    <property type="molecule type" value="Genomic_DNA"/>
</dbReference>
<reference evidence="2 3" key="1">
    <citation type="submission" date="2020-02" db="EMBL/GenBank/DDBJ databases">
        <title>Draft genome sequence of Haematococcus lacustris strain NIES-144.</title>
        <authorList>
            <person name="Morimoto D."/>
            <person name="Nakagawa S."/>
            <person name="Yoshida T."/>
            <person name="Sawayama S."/>
        </authorList>
    </citation>
    <scope>NUCLEOTIDE SEQUENCE [LARGE SCALE GENOMIC DNA]</scope>
    <source>
        <strain evidence="2 3">NIES-144</strain>
    </source>
</reference>
<organism evidence="2 3">
    <name type="scientific">Haematococcus lacustris</name>
    <name type="common">Green alga</name>
    <name type="synonym">Haematococcus pluvialis</name>
    <dbReference type="NCBI Taxonomy" id="44745"/>
    <lineage>
        <taxon>Eukaryota</taxon>
        <taxon>Viridiplantae</taxon>
        <taxon>Chlorophyta</taxon>
        <taxon>core chlorophytes</taxon>
        <taxon>Chlorophyceae</taxon>
        <taxon>CS clade</taxon>
        <taxon>Chlamydomonadales</taxon>
        <taxon>Haematococcaceae</taxon>
        <taxon>Haematococcus</taxon>
    </lineage>
</organism>
<dbReference type="AlphaFoldDB" id="A0A699Y7X1"/>
<accession>A0A699Y7X1</accession>
<gene>
    <name evidence="2" type="ORF">HaLaN_00874</name>
</gene>
<evidence type="ECO:0000313" key="3">
    <source>
        <dbReference type="Proteomes" id="UP000485058"/>
    </source>
</evidence>
<sequence length="157" mass="17606">MMKKKHIFKLLAPYVPIAYVAPTPSACCELSSTSPRGRLGWVVIIAEHNNILASSRSTKRQSSDSSHGVMAKKQRKRSPKEKKGPPKKLNASRSPQGKQRQERRNGWDTSRRQVIKVPGSAVLRGCKKTKRKLMAHSQLRVITSLFELKTFLTCLVG</sequence>
<feature type="region of interest" description="Disordered" evidence="1">
    <location>
        <begin position="53"/>
        <end position="113"/>
    </location>
</feature>